<accession>A0A0Q0U179</accession>
<reference evidence="2 3" key="1">
    <citation type="submission" date="2015-10" db="EMBL/GenBank/DDBJ databases">
        <title>Corynebacteirum lowii and Corynebacterium oculi species nova, derived from human clinical disease and and emended description of Corynebacterium mastiditis.</title>
        <authorList>
            <person name="Bernard K."/>
            <person name="Pacheco A.L."/>
            <person name="Mcdougall C."/>
            <person name="Burtx T."/>
            <person name="Weibe D."/>
            <person name="Tyler S."/>
            <person name="Olson A.B."/>
            <person name="Cnockaert M."/>
            <person name="Eguchi H."/>
            <person name="Kuwahara T."/>
            <person name="Nakayama-Imaohji H."/>
            <person name="Boudewijins M."/>
            <person name="Van Hoecke F."/>
            <person name="Bernier A.-M."/>
            <person name="Vandamme P."/>
        </authorList>
    </citation>
    <scope>NUCLEOTIDE SEQUENCE [LARGE SCALE GENOMIC DNA]</scope>
    <source>
        <strain evidence="2 3">NML 130210</strain>
    </source>
</reference>
<feature type="transmembrane region" description="Helical" evidence="1">
    <location>
        <begin position="15"/>
        <end position="33"/>
    </location>
</feature>
<comment type="caution">
    <text evidence="2">The sequence shown here is derived from an EMBL/GenBank/DDBJ whole genome shotgun (WGS) entry which is preliminary data.</text>
</comment>
<keyword evidence="1" id="KW-0472">Membrane</keyword>
<proteinExistence type="predicted"/>
<protein>
    <submittedName>
        <fullName evidence="2">Uncharacterized protein</fullName>
    </submittedName>
</protein>
<dbReference type="STRING" id="1544416.Cocul_00625"/>
<gene>
    <name evidence="2" type="ORF">Cocul_00625</name>
</gene>
<sequence>MPTASYILYGDAVEFLDDIAVFLFFFSFLYTYLSSDIRLDTC</sequence>
<dbReference type="Proteomes" id="UP000050517">
    <property type="component" value="Unassembled WGS sequence"/>
</dbReference>
<name>A0A0Q0U179_9CORY</name>
<dbReference type="AlphaFoldDB" id="A0A0Q0U179"/>
<evidence type="ECO:0000313" key="2">
    <source>
        <dbReference type="EMBL" id="KQB85479.1"/>
    </source>
</evidence>
<keyword evidence="1" id="KW-0812">Transmembrane</keyword>
<dbReference type="EMBL" id="LKST01000001">
    <property type="protein sequence ID" value="KQB85479.1"/>
    <property type="molecule type" value="Genomic_DNA"/>
</dbReference>
<dbReference type="PATRIC" id="fig|1544416.3.peg.624"/>
<keyword evidence="1" id="KW-1133">Transmembrane helix</keyword>
<organism evidence="2 3">
    <name type="scientific">Corynebacterium oculi</name>
    <dbReference type="NCBI Taxonomy" id="1544416"/>
    <lineage>
        <taxon>Bacteria</taxon>
        <taxon>Bacillati</taxon>
        <taxon>Actinomycetota</taxon>
        <taxon>Actinomycetes</taxon>
        <taxon>Mycobacteriales</taxon>
        <taxon>Corynebacteriaceae</taxon>
        <taxon>Corynebacterium</taxon>
    </lineage>
</organism>
<evidence type="ECO:0000313" key="3">
    <source>
        <dbReference type="Proteomes" id="UP000050517"/>
    </source>
</evidence>
<keyword evidence="3" id="KW-1185">Reference proteome</keyword>
<evidence type="ECO:0000256" key="1">
    <source>
        <dbReference type="SAM" id="Phobius"/>
    </source>
</evidence>